<sequence length="85" mass="9877">MHRLSSKKDRKYGLYKTVQMKEVLGVSLKKGQKYFGQHKQMISGSTASKLLPKTERDERLVKTYSLISVAIESHFCYLGEFCDYH</sequence>
<dbReference type="AlphaFoldDB" id="A0ABD6ERI3"/>
<reference evidence="1 2" key="1">
    <citation type="submission" date="2024-08" db="EMBL/GenBank/DDBJ databases">
        <title>Gnathostoma spinigerum genome.</title>
        <authorList>
            <person name="Gonzalez-Bertolin B."/>
            <person name="Monzon S."/>
            <person name="Zaballos A."/>
            <person name="Jimenez P."/>
            <person name="Dekumyoy P."/>
            <person name="Varona S."/>
            <person name="Cuesta I."/>
            <person name="Sumanam S."/>
            <person name="Adisakwattana P."/>
            <person name="Gasser R.B."/>
            <person name="Hernandez-Gonzalez A."/>
            <person name="Young N.D."/>
            <person name="Perteguer M.J."/>
        </authorList>
    </citation>
    <scope>NUCLEOTIDE SEQUENCE [LARGE SCALE GENOMIC DNA]</scope>
    <source>
        <strain evidence="1">AL3</strain>
        <tissue evidence="1">Liver</tissue>
    </source>
</reference>
<keyword evidence="2" id="KW-1185">Reference proteome</keyword>
<evidence type="ECO:0000313" key="1">
    <source>
        <dbReference type="EMBL" id="MFH4979292.1"/>
    </source>
</evidence>
<gene>
    <name evidence="1" type="ORF">AB6A40_006001</name>
</gene>
<dbReference type="EMBL" id="JBGFUD010004028">
    <property type="protein sequence ID" value="MFH4979292.1"/>
    <property type="molecule type" value="Genomic_DNA"/>
</dbReference>
<proteinExistence type="predicted"/>
<evidence type="ECO:0000313" key="2">
    <source>
        <dbReference type="Proteomes" id="UP001608902"/>
    </source>
</evidence>
<protein>
    <submittedName>
        <fullName evidence="1">Uncharacterized protein</fullName>
    </submittedName>
</protein>
<organism evidence="1 2">
    <name type="scientific">Gnathostoma spinigerum</name>
    <dbReference type="NCBI Taxonomy" id="75299"/>
    <lineage>
        <taxon>Eukaryota</taxon>
        <taxon>Metazoa</taxon>
        <taxon>Ecdysozoa</taxon>
        <taxon>Nematoda</taxon>
        <taxon>Chromadorea</taxon>
        <taxon>Rhabditida</taxon>
        <taxon>Spirurina</taxon>
        <taxon>Gnathostomatomorpha</taxon>
        <taxon>Gnathostomatoidea</taxon>
        <taxon>Gnathostomatidae</taxon>
        <taxon>Gnathostoma</taxon>
    </lineage>
</organism>
<dbReference type="Proteomes" id="UP001608902">
    <property type="component" value="Unassembled WGS sequence"/>
</dbReference>
<accession>A0ABD6ERI3</accession>
<comment type="caution">
    <text evidence="1">The sequence shown here is derived from an EMBL/GenBank/DDBJ whole genome shotgun (WGS) entry which is preliminary data.</text>
</comment>
<name>A0ABD6ERI3_9BILA</name>